<evidence type="ECO:0000256" key="6">
    <source>
        <dbReference type="ARBA" id="ARBA00023136"/>
    </source>
</evidence>
<evidence type="ECO:0000256" key="8">
    <source>
        <dbReference type="ARBA" id="ARBA00023180"/>
    </source>
</evidence>
<dbReference type="PANTHER" id="PTHR42643:SF40">
    <property type="entry name" value="IONOTROPIC RECEPTOR 41A-RELATED"/>
    <property type="match status" value="1"/>
</dbReference>
<sequence>MLSPALDGVEIRVMDAFCVAANCQLSPVTDDDLWGELYENGTSIGIVGNVLQDNADVGLGAVYLWYYEHIEFVFPYMPSKVTVLLPKPSPLPEWKVPIAPFDWVLWLSLLGSIVLAAIVLFLMNKCLLKYSRSHIPPREFESVSGIILRAVGMAVLQSPENIFTNGSTLRIALTTFQVFFLLYTTIYSSALSSVLTIPRYYPPIDNMRDLYLSGLPWAADHIAWVTTLKEADDPIIKGLLGNFAVFDQETLTVLSKKGGHGFTIELTNGGHVSEAAFLAADMINNLHTMKQPMYHTYSTMIIRKGSPYADELRKIVHRCIDTGLVQMWESMMLTSYGSSSIQTAFQLSKKSRSNEHTGLVKLKLLHTQGAFFILILGTVTGTIIFFMECFFHPRRGGFNGYRQDDVGGLGILVGLGYYA</sequence>
<comment type="similarity">
    <text evidence="2">Belongs to the glutamate-gated ion channel (TC 1.A.10.1) family.</text>
</comment>
<dbReference type="SUPFAM" id="SSF53850">
    <property type="entry name" value="Periplasmic binding protein-like II"/>
    <property type="match status" value="1"/>
</dbReference>
<accession>A0A346TI25</accession>
<reference evidence="11" key="2">
    <citation type="submission" date="2018-01" db="EMBL/GenBank/DDBJ databases">
        <authorList>
            <person name="Gaut B.S."/>
            <person name="Morton B.R."/>
            <person name="Clegg M.T."/>
            <person name="Duvall M.R."/>
        </authorList>
    </citation>
    <scope>NUCLEOTIDE SEQUENCE</scope>
</reference>
<dbReference type="EMBL" id="MG770205">
    <property type="protein sequence ID" value="AXU25108.1"/>
    <property type="molecule type" value="mRNA"/>
</dbReference>
<organism evidence="11">
    <name type="scientific">Cyrtorhinus lividipennis</name>
    <dbReference type="NCBI Taxonomy" id="1032904"/>
    <lineage>
        <taxon>Eukaryota</taxon>
        <taxon>Metazoa</taxon>
        <taxon>Ecdysozoa</taxon>
        <taxon>Arthropoda</taxon>
        <taxon>Hexapoda</taxon>
        <taxon>Insecta</taxon>
        <taxon>Pterygota</taxon>
        <taxon>Neoptera</taxon>
        <taxon>Paraneoptera</taxon>
        <taxon>Hemiptera</taxon>
        <taxon>Heteroptera</taxon>
        <taxon>Panheteroptera</taxon>
        <taxon>Cimicomorpha</taxon>
        <taxon>Miridae</taxon>
        <taxon>Orthotylini</taxon>
        <taxon>Cyrtorhinus</taxon>
    </lineage>
</organism>
<keyword evidence="4 9" id="KW-0812">Transmembrane</keyword>
<feature type="transmembrane region" description="Helical" evidence="9">
    <location>
        <begin position="103"/>
        <end position="123"/>
    </location>
</feature>
<dbReference type="InterPro" id="IPR052192">
    <property type="entry name" value="Insect_Ionotropic_Sensory_Rcpt"/>
</dbReference>
<dbReference type="Gene3D" id="3.40.190.10">
    <property type="entry name" value="Periplasmic binding protein-like II"/>
    <property type="match status" value="1"/>
</dbReference>
<dbReference type="InterPro" id="IPR001320">
    <property type="entry name" value="Iontro_rcpt_C"/>
</dbReference>
<feature type="transmembrane region" description="Helical" evidence="9">
    <location>
        <begin position="369"/>
        <end position="391"/>
    </location>
</feature>
<evidence type="ECO:0000256" key="2">
    <source>
        <dbReference type="ARBA" id="ARBA00008685"/>
    </source>
</evidence>
<evidence type="ECO:0000256" key="9">
    <source>
        <dbReference type="SAM" id="Phobius"/>
    </source>
</evidence>
<evidence type="ECO:0000313" key="11">
    <source>
        <dbReference type="EMBL" id="AXU25108.1"/>
    </source>
</evidence>
<proteinExistence type="evidence at transcript level"/>
<dbReference type="Pfam" id="PF00060">
    <property type="entry name" value="Lig_chan"/>
    <property type="match status" value="1"/>
</dbReference>
<protein>
    <submittedName>
        <fullName evidence="11">Ionotropic receptor 2</fullName>
    </submittedName>
</protein>
<keyword evidence="3" id="KW-1003">Cell membrane</keyword>
<name>A0A346TI25_9HEMI</name>
<evidence type="ECO:0000256" key="1">
    <source>
        <dbReference type="ARBA" id="ARBA00004651"/>
    </source>
</evidence>
<dbReference type="AlphaFoldDB" id="A0A346TI25"/>
<keyword evidence="5 9" id="KW-1133">Transmembrane helix</keyword>
<reference evidence="11" key="1">
    <citation type="journal article" date="2018" name="Sci. Rep.">
        <title>Identification and expression analysis of putative chemoreception genes from Cyrtorhinus lividipennis (Hemiptera: Miridae) antennal transcriptome.</title>
        <authorList>
            <person name="Wang G.Y."/>
            <person name="Zhu J.L."/>
            <person name="Zhou W.W."/>
            <person name="Liu S."/>
            <person name="Khairul Q.M."/>
            <person name="Ansari N.A."/>
            <person name="Zhu Z.R."/>
        </authorList>
    </citation>
    <scope>NUCLEOTIDE SEQUENCE</scope>
</reference>
<dbReference type="GO" id="GO:0015276">
    <property type="term" value="F:ligand-gated monoatomic ion channel activity"/>
    <property type="evidence" value="ECO:0007669"/>
    <property type="project" value="InterPro"/>
</dbReference>
<evidence type="ECO:0000256" key="3">
    <source>
        <dbReference type="ARBA" id="ARBA00022475"/>
    </source>
</evidence>
<evidence type="ECO:0000259" key="10">
    <source>
        <dbReference type="Pfam" id="PF00060"/>
    </source>
</evidence>
<evidence type="ECO:0000256" key="4">
    <source>
        <dbReference type="ARBA" id="ARBA00022692"/>
    </source>
</evidence>
<dbReference type="Gene3D" id="1.10.287.70">
    <property type="match status" value="1"/>
</dbReference>
<comment type="subcellular location">
    <subcellularLocation>
        <location evidence="1">Cell membrane</location>
        <topology evidence="1">Multi-pass membrane protein</topology>
    </subcellularLocation>
</comment>
<dbReference type="GO" id="GO:0005886">
    <property type="term" value="C:plasma membrane"/>
    <property type="evidence" value="ECO:0007669"/>
    <property type="project" value="UniProtKB-SubCell"/>
</dbReference>
<evidence type="ECO:0000256" key="7">
    <source>
        <dbReference type="ARBA" id="ARBA00023170"/>
    </source>
</evidence>
<feature type="domain" description="Ionotropic glutamate receptor C-terminal" evidence="10">
    <location>
        <begin position="103"/>
        <end position="377"/>
    </location>
</feature>
<keyword evidence="7 11" id="KW-0675">Receptor</keyword>
<dbReference type="GO" id="GO:0050906">
    <property type="term" value="P:detection of stimulus involved in sensory perception"/>
    <property type="evidence" value="ECO:0007669"/>
    <property type="project" value="UniProtKB-ARBA"/>
</dbReference>
<keyword evidence="8" id="KW-0325">Glycoprotein</keyword>
<feature type="transmembrane region" description="Helical" evidence="9">
    <location>
        <begin position="178"/>
        <end position="201"/>
    </location>
</feature>
<dbReference type="PANTHER" id="PTHR42643">
    <property type="entry name" value="IONOTROPIC RECEPTOR 20A-RELATED"/>
    <property type="match status" value="1"/>
</dbReference>
<keyword evidence="6 9" id="KW-0472">Membrane</keyword>
<evidence type="ECO:0000256" key="5">
    <source>
        <dbReference type="ARBA" id="ARBA00022989"/>
    </source>
</evidence>